<keyword evidence="1" id="KW-0732">Signal</keyword>
<organism evidence="2 3">
    <name type="scientific">Paenibacillus lautus</name>
    <name type="common">Bacillus lautus</name>
    <dbReference type="NCBI Taxonomy" id="1401"/>
    <lineage>
        <taxon>Bacteria</taxon>
        <taxon>Bacillati</taxon>
        <taxon>Bacillota</taxon>
        <taxon>Bacilli</taxon>
        <taxon>Bacillales</taxon>
        <taxon>Paenibacillaceae</taxon>
        <taxon>Paenibacillus</taxon>
    </lineage>
</organism>
<dbReference type="EMBL" id="MRTF01000005">
    <property type="protein sequence ID" value="OME92124.1"/>
    <property type="molecule type" value="Genomic_DNA"/>
</dbReference>
<accession>A0A1R1B116</accession>
<protein>
    <recommendedName>
        <fullName evidence="4">Sporulation protein</fullName>
    </recommendedName>
</protein>
<dbReference type="RefSeq" id="WP_076323383.1">
    <property type="nucleotide sequence ID" value="NZ_MRTF01000005.1"/>
</dbReference>
<comment type="caution">
    <text evidence="2">The sequence shown here is derived from an EMBL/GenBank/DDBJ whole genome shotgun (WGS) entry which is preliminary data.</text>
</comment>
<evidence type="ECO:0000313" key="2">
    <source>
        <dbReference type="EMBL" id="OME92124.1"/>
    </source>
</evidence>
<dbReference type="AlphaFoldDB" id="A0A1R1B116"/>
<dbReference type="PROSITE" id="PS51257">
    <property type="entry name" value="PROKAR_LIPOPROTEIN"/>
    <property type="match status" value="1"/>
</dbReference>
<dbReference type="STRING" id="1401.BK123_15975"/>
<feature type="signal peptide" evidence="1">
    <location>
        <begin position="1"/>
        <end position="25"/>
    </location>
</feature>
<gene>
    <name evidence="2" type="ORF">BK123_15975</name>
</gene>
<dbReference type="OrthoDB" id="2820739at2"/>
<sequence>MNQLWSKWRGPILGSALLLSLTACLNQNDNQQNAQSMEQRNADAVHLHSTDVIPSYHGPKTETTNVHGKTTSGMGMSVYSMIGSSSLHEGGVSSHVQSRLASSGIEGVKAFVLNDTIILARAESRVSSNQYDNMQQKVLSQTQGMSGKGEPNEGVIGAKSADNDNMSQAKEQVKSMFNEEVQILTVTNPQAPELIDRIASKLHGAPRDESIARDITKLLQMTSDKK</sequence>
<dbReference type="Proteomes" id="UP000187074">
    <property type="component" value="Unassembled WGS sequence"/>
</dbReference>
<evidence type="ECO:0000256" key="1">
    <source>
        <dbReference type="SAM" id="SignalP"/>
    </source>
</evidence>
<evidence type="ECO:0000313" key="3">
    <source>
        <dbReference type="Proteomes" id="UP000187074"/>
    </source>
</evidence>
<reference evidence="2 3" key="1">
    <citation type="submission" date="2016-11" db="EMBL/GenBank/DDBJ databases">
        <title>Paenibacillus species isolates.</title>
        <authorList>
            <person name="Beno S.M."/>
        </authorList>
    </citation>
    <scope>NUCLEOTIDE SEQUENCE [LARGE SCALE GENOMIC DNA]</scope>
    <source>
        <strain evidence="2 3">FSL F4-0100</strain>
    </source>
</reference>
<evidence type="ECO:0008006" key="4">
    <source>
        <dbReference type="Google" id="ProtNLM"/>
    </source>
</evidence>
<feature type="chain" id="PRO_5039405743" description="Sporulation protein" evidence="1">
    <location>
        <begin position="26"/>
        <end position="226"/>
    </location>
</feature>
<name>A0A1R1B116_PAELA</name>
<proteinExistence type="predicted"/>